<evidence type="ECO:0008006" key="3">
    <source>
        <dbReference type="Google" id="ProtNLM"/>
    </source>
</evidence>
<organism evidence="1 2">
    <name type="scientific">Pestalotiopsis fici (strain W106-1 / CGMCC3.15140)</name>
    <dbReference type="NCBI Taxonomy" id="1229662"/>
    <lineage>
        <taxon>Eukaryota</taxon>
        <taxon>Fungi</taxon>
        <taxon>Dikarya</taxon>
        <taxon>Ascomycota</taxon>
        <taxon>Pezizomycotina</taxon>
        <taxon>Sordariomycetes</taxon>
        <taxon>Xylariomycetidae</taxon>
        <taxon>Amphisphaeriales</taxon>
        <taxon>Sporocadaceae</taxon>
        <taxon>Pestalotiopsis</taxon>
    </lineage>
</organism>
<accession>W3WWQ5</accession>
<sequence length="222" mass="25239">MGREKKKDCEAPLPACPPLPLEVWIDILGYLTDKAHLPTSWQSCRRVNRLLKTAAEKAYLYGRIPKCKVHLQIGHRRIPPRQGNFVERHRSVSVPLRFDKMSPDGQRVYFCDPDMSPPPHHRGDLDDFAGDARVVAECRRSGSMALAIGRQAHGISTYEPMLNIPEGEIPGIAMEIDYERRIVSYLWKPLLSTFLCNAHDESPYVFYGKHGKQIPGRVIRGI</sequence>
<evidence type="ECO:0000313" key="2">
    <source>
        <dbReference type="Proteomes" id="UP000030651"/>
    </source>
</evidence>
<evidence type="ECO:0000313" key="1">
    <source>
        <dbReference type="EMBL" id="ETS77301.1"/>
    </source>
</evidence>
<dbReference type="HOGENOM" id="CLU_1245764_0_0_1"/>
<keyword evidence="2" id="KW-1185">Reference proteome</keyword>
<dbReference type="STRING" id="1229662.W3WWQ5"/>
<dbReference type="AlphaFoldDB" id="W3WWQ5"/>
<dbReference type="OrthoDB" id="2997776at2759"/>
<dbReference type="KEGG" id="pfy:PFICI_11175"/>
<name>W3WWQ5_PESFW</name>
<dbReference type="InParanoid" id="W3WWQ5"/>
<protein>
    <recommendedName>
        <fullName evidence="3">F-box domain-containing protein</fullName>
    </recommendedName>
</protein>
<proteinExistence type="predicted"/>
<dbReference type="EMBL" id="KI912116">
    <property type="protein sequence ID" value="ETS77301.1"/>
    <property type="molecule type" value="Genomic_DNA"/>
</dbReference>
<dbReference type="Proteomes" id="UP000030651">
    <property type="component" value="Unassembled WGS sequence"/>
</dbReference>
<dbReference type="GeneID" id="19276188"/>
<reference evidence="2" key="1">
    <citation type="journal article" date="2015" name="BMC Genomics">
        <title>Genomic and transcriptomic analysis of the endophytic fungus Pestalotiopsis fici reveals its lifestyle and high potential for synthesis of natural products.</title>
        <authorList>
            <person name="Wang X."/>
            <person name="Zhang X."/>
            <person name="Liu L."/>
            <person name="Xiang M."/>
            <person name="Wang W."/>
            <person name="Sun X."/>
            <person name="Che Y."/>
            <person name="Guo L."/>
            <person name="Liu G."/>
            <person name="Guo L."/>
            <person name="Wang C."/>
            <person name="Yin W.B."/>
            <person name="Stadler M."/>
            <person name="Zhang X."/>
            <person name="Liu X."/>
        </authorList>
    </citation>
    <scope>NUCLEOTIDE SEQUENCE [LARGE SCALE GENOMIC DNA]</scope>
    <source>
        <strain evidence="2">W106-1 / CGMCC3.15140</strain>
    </source>
</reference>
<gene>
    <name evidence="1" type="ORF">PFICI_11175</name>
</gene>
<dbReference type="RefSeq" id="XP_007837947.1">
    <property type="nucleotide sequence ID" value="XM_007839756.1"/>
</dbReference>